<evidence type="ECO:0000313" key="2">
    <source>
        <dbReference type="Proteomes" id="UP000659124"/>
    </source>
</evidence>
<keyword evidence="2" id="KW-1185">Reference proteome</keyword>
<protein>
    <recommendedName>
        <fullName evidence="3">GIY-YIG nuclease family protein</fullName>
    </recommendedName>
</protein>
<dbReference type="Proteomes" id="UP000659124">
    <property type="component" value="Unassembled WGS sequence"/>
</dbReference>
<gene>
    <name evidence="1" type="ORF">ICL07_29310</name>
</gene>
<dbReference type="Gene3D" id="3.40.1440.10">
    <property type="entry name" value="GIY-YIG endonuclease"/>
    <property type="match status" value="1"/>
</dbReference>
<evidence type="ECO:0000313" key="1">
    <source>
        <dbReference type="EMBL" id="MBC9934521.1"/>
    </source>
</evidence>
<sequence length="129" mass="14575">MSHNMIEQSGFPGMQHMQLFKKDNNMDGRDNLDTIPQEPAVYAICGRVNGAPANPRFVGAAMNLQEAVRAHFSAYEQDTCLRTFMQSIKLKDLVFEIIDTPSPQLLEDKGAAWIERLKPACNEMLNKVY</sequence>
<reference evidence="1 2" key="1">
    <citation type="submission" date="2020-09" db="EMBL/GenBank/DDBJ databases">
        <title>Genome sequences of type strains of Chitinophaga qingshengii and Chitinophaga varians.</title>
        <authorList>
            <person name="Kittiwongwattana C."/>
        </authorList>
    </citation>
    <scope>NUCLEOTIDE SEQUENCE [LARGE SCALE GENOMIC DNA]</scope>
    <source>
        <strain evidence="1 2">JCM 30026</strain>
    </source>
</reference>
<dbReference type="EMBL" id="JACVFC010000005">
    <property type="protein sequence ID" value="MBC9934521.1"/>
    <property type="molecule type" value="Genomic_DNA"/>
</dbReference>
<dbReference type="RefSeq" id="WP_188091611.1">
    <property type="nucleotide sequence ID" value="NZ_JACVFC010000005.1"/>
</dbReference>
<organism evidence="1 2">
    <name type="scientific">Chitinophaga qingshengii</name>
    <dbReference type="NCBI Taxonomy" id="1569794"/>
    <lineage>
        <taxon>Bacteria</taxon>
        <taxon>Pseudomonadati</taxon>
        <taxon>Bacteroidota</taxon>
        <taxon>Chitinophagia</taxon>
        <taxon>Chitinophagales</taxon>
        <taxon>Chitinophagaceae</taxon>
        <taxon>Chitinophaga</taxon>
    </lineage>
</organism>
<dbReference type="InterPro" id="IPR035901">
    <property type="entry name" value="GIY-YIG_endonuc_sf"/>
</dbReference>
<name>A0ABR7TVK5_9BACT</name>
<evidence type="ECO:0008006" key="3">
    <source>
        <dbReference type="Google" id="ProtNLM"/>
    </source>
</evidence>
<proteinExistence type="predicted"/>
<accession>A0ABR7TVK5</accession>
<comment type="caution">
    <text evidence="1">The sequence shown here is derived from an EMBL/GenBank/DDBJ whole genome shotgun (WGS) entry which is preliminary data.</text>
</comment>